<feature type="region of interest" description="Disordered" evidence="1">
    <location>
        <begin position="187"/>
        <end position="211"/>
    </location>
</feature>
<evidence type="ECO:0000256" key="1">
    <source>
        <dbReference type="SAM" id="MobiDB-lite"/>
    </source>
</evidence>
<reference evidence="2" key="1">
    <citation type="journal article" date="2020" name="Stud. Mycol.">
        <title>101 Dothideomycetes genomes: a test case for predicting lifestyles and emergence of pathogens.</title>
        <authorList>
            <person name="Haridas S."/>
            <person name="Albert R."/>
            <person name="Binder M."/>
            <person name="Bloem J."/>
            <person name="Labutti K."/>
            <person name="Salamov A."/>
            <person name="Andreopoulos B."/>
            <person name="Baker S."/>
            <person name="Barry K."/>
            <person name="Bills G."/>
            <person name="Bluhm B."/>
            <person name="Cannon C."/>
            <person name="Castanera R."/>
            <person name="Culley D."/>
            <person name="Daum C."/>
            <person name="Ezra D."/>
            <person name="Gonzalez J."/>
            <person name="Henrissat B."/>
            <person name="Kuo A."/>
            <person name="Liang C."/>
            <person name="Lipzen A."/>
            <person name="Lutzoni F."/>
            <person name="Magnuson J."/>
            <person name="Mondo S."/>
            <person name="Nolan M."/>
            <person name="Ohm R."/>
            <person name="Pangilinan J."/>
            <person name="Park H.-J."/>
            <person name="Ramirez L."/>
            <person name="Alfaro M."/>
            <person name="Sun H."/>
            <person name="Tritt A."/>
            <person name="Yoshinaga Y."/>
            <person name="Zwiers L.-H."/>
            <person name="Turgeon B."/>
            <person name="Goodwin S."/>
            <person name="Spatafora J."/>
            <person name="Crous P."/>
            <person name="Grigoriev I."/>
        </authorList>
    </citation>
    <scope>NUCLEOTIDE SEQUENCE</scope>
    <source>
        <strain evidence="2">CBS 110217</strain>
    </source>
</reference>
<dbReference type="Proteomes" id="UP000799777">
    <property type="component" value="Unassembled WGS sequence"/>
</dbReference>
<evidence type="ECO:0000313" key="2">
    <source>
        <dbReference type="EMBL" id="KAF2028344.1"/>
    </source>
</evidence>
<dbReference type="AlphaFoldDB" id="A0A9P4H6Y6"/>
<comment type="caution">
    <text evidence="2">The sequence shown here is derived from an EMBL/GenBank/DDBJ whole genome shotgun (WGS) entry which is preliminary data.</text>
</comment>
<dbReference type="OrthoDB" id="3794999at2759"/>
<protein>
    <submittedName>
        <fullName evidence="2">Uncharacterized protein</fullName>
    </submittedName>
</protein>
<keyword evidence="3" id="KW-1185">Reference proteome</keyword>
<evidence type="ECO:0000313" key="3">
    <source>
        <dbReference type="Proteomes" id="UP000799777"/>
    </source>
</evidence>
<name>A0A9P4H6Y6_9PLEO</name>
<feature type="compositionally biased region" description="Polar residues" evidence="1">
    <location>
        <begin position="199"/>
        <end position="211"/>
    </location>
</feature>
<gene>
    <name evidence="2" type="ORF">EK21DRAFT_90762</name>
</gene>
<dbReference type="EMBL" id="ML978214">
    <property type="protein sequence ID" value="KAF2028344.1"/>
    <property type="molecule type" value="Genomic_DNA"/>
</dbReference>
<accession>A0A9P4H6Y6</accession>
<organism evidence="2 3">
    <name type="scientific">Setomelanomma holmii</name>
    <dbReference type="NCBI Taxonomy" id="210430"/>
    <lineage>
        <taxon>Eukaryota</taxon>
        <taxon>Fungi</taxon>
        <taxon>Dikarya</taxon>
        <taxon>Ascomycota</taxon>
        <taxon>Pezizomycotina</taxon>
        <taxon>Dothideomycetes</taxon>
        <taxon>Pleosporomycetidae</taxon>
        <taxon>Pleosporales</taxon>
        <taxon>Pleosporineae</taxon>
        <taxon>Phaeosphaeriaceae</taxon>
        <taxon>Setomelanomma</taxon>
    </lineage>
</organism>
<proteinExistence type="predicted"/>
<sequence>MPTTTEPTRTLHVSCFTPTFLPARLIAPHPSYVPRYQTQAFPTCRPKNSVAYIETRSPAVVSYVLGRDWRTQLYSKSSGVLHYNGTNIEWSEQVAEDFAMRILRAGGAVVDTTHYRNDEFYMKRAAQFARFSRMKEHIFGCPDDGGLWVLNLDGRVPHEYWKACRVAWDGDSILDADLIEAMIRETEMTGSPPVPNDAFDTSTLNNAETMN</sequence>